<dbReference type="OrthoDB" id="3268477at2"/>
<comment type="caution">
    <text evidence="1">The sequence shown here is derived from an EMBL/GenBank/DDBJ whole genome shotgun (WGS) entry which is preliminary data.</text>
</comment>
<evidence type="ECO:0000313" key="2">
    <source>
        <dbReference type="Proteomes" id="UP000033900"/>
    </source>
</evidence>
<sequence length="68" mass="7364">MSTGDEKYWYNLATGQVEFGMISPSVDRVGPFDTEAEAANAPALLRERARAWADEDAAEDAAKGQDAE</sequence>
<organism evidence="1 2">
    <name type="scientific">Microbacterium hydrocarbonoxydans</name>
    <dbReference type="NCBI Taxonomy" id="273678"/>
    <lineage>
        <taxon>Bacteria</taxon>
        <taxon>Bacillati</taxon>
        <taxon>Actinomycetota</taxon>
        <taxon>Actinomycetes</taxon>
        <taxon>Micrococcales</taxon>
        <taxon>Microbacteriaceae</taxon>
        <taxon>Microbacterium</taxon>
    </lineage>
</organism>
<dbReference type="EMBL" id="JYJB01000010">
    <property type="protein sequence ID" value="KJL46248.1"/>
    <property type="molecule type" value="Genomic_DNA"/>
</dbReference>
<evidence type="ECO:0008006" key="3">
    <source>
        <dbReference type="Google" id="ProtNLM"/>
    </source>
</evidence>
<proteinExistence type="predicted"/>
<dbReference type="Proteomes" id="UP000033900">
    <property type="component" value="Unassembled WGS sequence"/>
</dbReference>
<keyword evidence="2" id="KW-1185">Reference proteome</keyword>
<dbReference type="AlphaFoldDB" id="A0A0M2HMV0"/>
<accession>A0A0M2HMV0</accession>
<name>A0A0M2HMV0_9MICO</name>
<dbReference type="PATRIC" id="fig|273678.4.peg.2877"/>
<dbReference type="RefSeq" id="WP_045258457.1">
    <property type="nucleotide sequence ID" value="NZ_CP158847.1"/>
</dbReference>
<evidence type="ECO:0000313" key="1">
    <source>
        <dbReference type="EMBL" id="KJL46248.1"/>
    </source>
</evidence>
<protein>
    <recommendedName>
        <fullName evidence="3">SPOR domain-containing protein</fullName>
    </recommendedName>
</protein>
<gene>
    <name evidence="1" type="ORF">RS84_02875</name>
</gene>
<dbReference type="STRING" id="273678.RS84_02875"/>
<reference evidence="1 2" key="1">
    <citation type="submission" date="2015-02" db="EMBL/GenBank/DDBJ databases">
        <title>Draft genome sequences of ten Microbacterium spp. with emphasis on heavy metal contaminated environments.</title>
        <authorList>
            <person name="Corretto E."/>
        </authorList>
    </citation>
    <scope>NUCLEOTIDE SEQUENCE [LARGE SCALE GENOMIC DNA]</scope>
    <source>
        <strain evidence="1 2">SA35</strain>
    </source>
</reference>